<gene>
    <name evidence="1" type="ORF">ACD661_14835</name>
</gene>
<reference evidence="1 2" key="1">
    <citation type="submission" date="2024-08" db="EMBL/GenBank/DDBJ databases">
        <title>Draft Genome Sequence of Legionella lytica strain DSB2004, Isolated From a Fire Sprinkler System.</title>
        <authorList>
            <person name="Everhart A.D."/>
            <person name="Kidane D.T."/>
            <person name="Farone A.L."/>
            <person name="Farone M.B."/>
        </authorList>
    </citation>
    <scope>NUCLEOTIDE SEQUENCE [LARGE SCALE GENOMIC DNA]</scope>
    <source>
        <strain evidence="1 2">DSB2004</strain>
    </source>
</reference>
<sequence>MDIILQGEHSGDEAAQSLERVLQLFKERYHIAGFREIHLTVTLIDEQGDDVELVDSESNQAYRVFEVFRQGYELGKKGTPMLQLVVDNTNKDLGEGQH</sequence>
<organism evidence="1 2">
    <name type="scientific">Legionella lytica</name>
    <dbReference type="NCBI Taxonomy" id="96232"/>
    <lineage>
        <taxon>Bacteria</taxon>
        <taxon>Pseudomonadati</taxon>
        <taxon>Pseudomonadota</taxon>
        <taxon>Gammaproteobacteria</taxon>
        <taxon>Legionellales</taxon>
        <taxon>Legionellaceae</taxon>
        <taxon>Legionella</taxon>
    </lineage>
</organism>
<accession>A0ABW8DCY8</accession>
<dbReference type="EMBL" id="JBGORX010000009">
    <property type="protein sequence ID" value="MFJ1269836.1"/>
    <property type="molecule type" value="Genomic_DNA"/>
</dbReference>
<name>A0ABW8DCY8_9GAMM</name>
<evidence type="ECO:0000313" key="1">
    <source>
        <dbReference type="EMBL" id="MFJ1269836.1"/>
    </source>
</evidence>
<keyword evidence="2" id="KW-1185">Reference proteome</keyword>
<comment type="caution">
    <text evidence="1">The sequence shown here is derived from an EMBL/GenBank/DDBJ whole genome shotgun (WGS) entry which is preliminary data.</text>
</comment>
<proteinExistence type="predicted"/>
<evidence type="ECO:0000313" key="2">
    <source>
        <dbReference type="Proteomes" id="UP001615550"/>
    </source>
</evidence>
<dbReference type="RefSeq" id="WP_400188650.1">
    <property type="nucleotide sequence ID" value="NZ_JBGORX010000009.1"/>
</dbReference>
<dbReference type="Proteomes" id="UP001615550">
    <property type="component" value="Unassembled WGS sequence"/>
</dbReference>
<protein>
    <submittedName>
        <fullName evidence="1">Uncharacterized protein</fullName>
    </submittedName>
</protein>